<sequence>MSPSISVYCLLAASESFKLWPSFCRSSVKFHSCVGRSGPVIARTRFKYMPDVGRTVAVMLDSRVGVRLKSHHLCLCLDSSMVPQQSYYSLINQLNQWANPCPISHDCTSFTPRTLPRYRLCRTPLPYRTCVVSTSTRCSLLQLALIDCTGSDTLLDPGTMQQSA</sequence>
<proteinExistence type="predicted"/>
<dbReference type="GeneID" id="94583201"/>
<gene>
    <name evidence="1" type="ORF">YALI1_D02661g</name>
</gene>
<accession>A0A1D8NCW7</accession>
<evidence type="ECO:0000313" key="1">
    <source>
        <dbReference type="EMBL" id="AOW03471.1"/>
    </source>
</evidence>
<dbReference type="EMBL" id="CP017556">
    <property type="protein sequence ID" value="AOW03471.1"/>
    <property type="molecule type" value="Genomic_DNA"/>
</dbReference>
<evidence type="ECO:0000313" key="2">
    <source>
        <dbReference type="Proteomes" id="UP000182444"/>
    </source>
</evidence>
<dbReference type="VEuPathDB" id="FungiDB:YALI1_D02661g"/>
<reference evidence="1 2" key="1">
    <citation type="journal article" date="2016" name="PLoS ONE">
        <title>Sequence Assembly of Yarrowia lipolytica Strain W29/CLIB89 Shows Transposable Element Diversity.</title>
        <authorList>
            <person name="Magnan C."/>
            <person name="Yu J."/>
            <person name="Chang I."/>
            <person name="Jahn E."/>
            <person name="Kanomata Y."/>
            <person name="Wu J."/>
            <person name="Zeller M."/>
            <person name="Oakes M."/>
            <person name="Baldi P."/>
            <person name="Sandmeyer S."/>
        </authorList>
    </citation>
    <scope>NUCLEOTIDE SEQUENCE [LARGE SCALE GENOMIC DNA]</scope>
    <source>
        <strain evidence="2">CLIB89(W29)</strain>
    </source>
</reference>
<dbReference type="AlphaFoldDB" id="A0A1D8NCW7"/>
<dbReference type="Proteomes" id="UP000182444">
    <property type="component" value="Chromosome 1D"/>
</dbReference>
<protein>
    <submittedName>
        <fullName evidence="1">Uncharacterized protein</fullName>
    </submittedName>
</protein>
<dbReference type="RefSeq" id="XP_068138678.1">
    <property type="nucleotide sequence ID" value="XM_068282577.1"/>
</dbReference>
<name>A0A1D8NCW7_YARLL</name>
<organism evidence="1 2">
    <name type="scientific">Yarrowia lipolytica</name>
    <name type="common">Candida lipolytica</name>
    <dbReference type="NCBI Taxonomy" id="4952"/>
    <lineage>
        <taxon>Eukaryota</taxon>
        <taxon>Fungi</taxon>
        <taxon>Dikarya</taxon>
        <taxon>Ascomycota</taxon>
        <taxon>Saccharomycotina</taxon>
        <taxon>Dipodascomycetes</taxon>
        <taxon>Dipodascales</taxon>
        <taxon>Dipodascales incertae sedis</taxon>
        <taxon>Yarrowia</taxon>
    </lineage>
</organism>